<comment type="subcellular location">
    <subcellularLocation>
        <location evidence="1 7">Cell outer membrane</location>
        <topology evidence="1 7">Multi-pass membrane protein</topology>
    </subcellularLocation>
</comment>
<proteinExistence type="inferred from homology"/>
<evidence type="ECO:0000256" key="2">
    <source>
        <dbReference type="ARBA" id="ARBA00022448"/>
    </source>
</evidence>
<accession>A0ABP8GKX1</accession>
<comment type="caution">
    <text evidence="9">The sequence shown here is derived from an EMBL/GenBank/DDBJ whole genome shotgun (WGS) entry which is preliminary data.</text>
</comment>
<evidence type="ECO:0000256" key="3">
    <source>
        <dbReference type="ARBA" id="ARBA00022452"/>
    </source>
</evidence>
<comment type="similarity">
    <text evidence="7">Belongs to the TonB-dependent receptor family.</text>
</comment>
<dbReference type="InterPro" id="IPR036942">
    <property type="entry name" value="Beta-barrel_TonB_sf"/>
</dbReference>
<sequence length="1062" mass="117888">MKYYIIAILLLTGRYCFSQEAGKYTVNGKVLDAGQALPGASVTITGTSYRTVTGNSGQFTFNLPAGSYVLKVAYVGYNTIEQRITVPLRDSLVISLQVAAAELEGMVVSTGYQQIPRERVTGSFVQVDRNLVNRSVSTDIVDRLRDVVPGLSFNSVGTRISVRGQSTIKSNADPLIVVDGFPYNEPIENLNPNDVESISILKDAAAASIWGAKAGNGVIVITTRRGLNNKPMQISLNTNVTVGKRPDLYYRPRMSTSDYIDIEKRLFGEDYYTGLENAGNHPPLSPVVELLIDARDGKISQSEADRQIDALRGQDIRQDVSHYLYRPAVKQQYALSLDGGSLNQRYYYSLGYDRNLDNLQGNGFNRLTLNGNNTWTMLDRKLEFSLGLNLVHTLTDQNNPGSLLWNRGQNIYPYAALADQNGNALALTRDHRLGFIDEAAGQGLLDWRYRPLDELRLADNRNRLNSQRINAALKYRLPLGLQAQVLYQYDRSQLAGRNLQSAESYAARDMINRFTQVNADDGTLVRPVPLGGLLDLSNSTTISHDGRAQLSYDGNLGAKHSLNALAGYEIRTQNVLADAYRLYGYDAEHATSLPVDGRSLFPRFDDPFQENAIPLNMDETDLTDRYRSWYANAAYTYDGRLTLSASARIDQSNLFGVKTNQKGVPLWSAGAAWQLSRESFYHIGWLPELKLRATYGFNGNSNKSLSAYTTALYYDGSDSQIQQPYADILNPPNPLLRWEKIRHINLGLDFAALAHRVSGTLEFYLKRGTDLIGRTSYPPSSGVSVFTGNTAQTSGHGFDLDLQTRNLAGVFSWTSNVIVSHIAEKVTQYEQASLPQDYVFGGASGSYPLAGKPLFAVYSYASAGLDPETGDPRGYLNGEVSKDYTAMSVAATPENLVYHGSSRPTWFGAFRNTISYKSWTLSANISYRFGYYFRRPSIRYSNNYGLAGQHGDYALRWQKPGDETHTVVPSIPAAASSARDDFYTYSSALVEKGDHIRLQDLTASYTFAQGKFTFLPKCSLQVYIYAANLGILWRANKNHIDPDFLQTYPAPRTIAGGIRLNF</sequence>
<evidence type="ECO:0000256" key="7">
    <source>
        <dbReference type="PROSITE-ProRule" id="PRU01360"/>
    </source>
</evidence>
<dbReference type="InterPro" id="IPR023996">
    <property type="entry name" value="TonB-dep_OMP_SusC/RagA"/>
</dbReference>
<evidence type="ECO:0000256" key="6">
    <source>
        <dbReference type="ARBA" id="ARBA00023237"/>
    </source>
</evidence>
<dbReference type="InterPro" id="IPR008969">
    <property type="entry name" value="CarboxyPept-like_regulatory"/>
</dbReference>
<name>A0ABP8GKX1_9SPHI</name>
<dbReference type="Pfam" id="PF13715">
    <property type="entry name" value="CarbopepD_reg_2"/>
    <property type="match status" value="1"/>
</dbReference>
<dbReference type="Gene3D" id="2.170.130.10">
    <property type="entry name" value="TonB-dependent receptor, plug domain"/>
    <property type="match status" value="1"/>
</dbReference>
<keyword evidence="3 7" id="KW-1134">Transmembrane beta strand</keyword>
<evidence type="ECO:0000256" key="1">
    <source>
        <dbReference type="ARBA" id="ARBA00004571"/>
    </source>
</evidence>
<keyword evidence="6 7" id="KW-0998">Cell outer membrane</keyword>
<dbReference type="PROSITE" id="PS52016">
    <property type="entry name" value="TONB_DEPENDENT_REC_3"/>
    <property type="match status" value="1"/>
</dbReference>
<evidence type="ECO:0000313" key="9">
    <source>
        <dbReference type="EMBL" id="GAA4326197.1"/>
    </source>
</evidence>
<keyword evidence="5 7" id="KW-0472">Membrane</keyword>
<gene>
    <name evidence="9" type="ORF">GCM10023149_28860</name>
</gene>
<dbReference type="InterPro" id="IPR012910">
    <property type="entry name" value="Plug_dom"/>
</dbReference>
<evidence type="ECO:0000259" key="8">
    <source>
        <dbReference type="Pfam" id="PF07715"/>
    </source>
</evidence>
<dbReference type="Gene3D" id="2.40.170.20">
    <property type="entry name" value="TonB-dependent receptor, beta-barrel domain"/>
    <property type="match status" value="1"/>
</dbReference>
<dbReference type="Proteomes" id="UP001500582">
    <property type="component" value="Unassembled WGS sequence"/>
</dbReference>
<dbReference type="NCBIfam" id="TIGR04056">
    <property type="entry name" value="OMP_RagA_SusC"/>
    <property type="match status" value="1"/>
</dbReference>
<dbReference type="InterPro" id="IPR037066">
    <property type="entry name" value="Plug_dom_sf"/>
</dbReference>
<reference evidence="10" key="1">
    <citation type="journal article" date="2019" name="Int. J. Syst. Evol. Microbiol.">
        <title>The Global Catalogue of Microorganisms (GCM) 10K type strain sequencing project: providing services to taxonomists for standard genome sequencing and annotation.</title>
        <authorList>
            <consortium name="The Broad Institute Genomics Platform"/>
            <consortium name="The Broad Institute Genome Sequencing Center for Infectious Disease"/>
            <person name="Wu L."/>
            <person name="Ma J."/>
        </authorList>
    </citation>
    <scope>NUCLEOTIDE SEQUENCE [LARGE SCALE GENOMIC DNA]</scope>
    <source>
        <strain evidence="10">JCM 17705</strain>
    </source>
</reference>
<evidence type="ECO:0000313" key="10">
    <source>
        <dbReference type="Proteomes" id="UP001500582"/>
    </source>
</evidence>
<dbReference type="EMBL" id="BAABFT010000007">
    <property type="protein sequence ID" value="GAA4326197.1"/>
    <property type="molecule type" value="Genomic_DNA"/>
</dbReference>
<keyword evidence="2 7" id="KW-0813">Transport</keyword>
<evidence type="ECO:0000256" key="5">
    <source>
        <dbReference type="ARBA" id="ARBA00023136"/>
    </source>
</evidence>
<keyword evidence="10" id="KW-1185">Reference proteome</keyword>
<dbReference type="Pfam" id="PF07715">
    <property type="entry name" value="Plug"/>
    <property type="match status" value="1"/>
</dbReference>
<keyword evidence="4 7" id="KW-0812">Transmembrane</keyword>
<dbReference type="InterPro" id="IPR039426">
    <property type="entry name" value="TonB-dep_rcpt-like"/>
</dbReference>
<dbReference type="SUPFAM" id="SSF49464">
    <property type="entry name" value="Carboxypeptidase regulatory domain-like"/>
    <property type="match status" value="1"/>
</dbReference>
<organism evidence="9 10">
    <name type="scientific">Mucilaginibacter gynuensis</name>
    <dbReference type="NCBI Taxonomy" id="1302236"/>
    <lineage>
        <taxon>Bacteria</taxon>
        <taxon>Pseudomonadati</taxon>
        <taxon>Bacteroidota</taxon>
        <taxon>Sphingobacteriia</taxon>
        <taxon>Sphingobacteriales</taxon>
        <taxon>Sphingobacteriaceae</taxon>
        <taxon>Mucilaginibacter</taxon>
    </lineage>
</organism>
<protein>
    <submittedName>
        <fullName evidence="9">SusC/RagA family TonB-linked outer membrane protein</fullName>
    </submittedName>
</protein>
<dbReference type="RefSeq" id="WP_345211808.1">
    <property type="nucleotide sequence ID" value="NZ_BAABFT010000007.1"/>
</dbReference>
<dbReference type="Gene3D" id="2.60.40.1120">
    <property type="entry name" value="Carboxypeptidase-like, regulatory domain"/>
    <property type="match status" value="1"/>
</dbReference>
<dbReference type="InterPro" id="IPR023997">
    <property type="entry name" value="TonB-dep_OMP_SusC/RagA_CS"/>
</dbReference>
<evidence type="ECO:0000256" key="4">
    <source>
        <dbReference type="ARBA" id="ARBA00022692"/>
    </source>
</evidence>
<feature type="domain" description="TonB-dependent receptor plug" evidence="8">
    <location>
        <begin position="118"/>
        <end position="218"/>
    </location>
</feature>
<dbReference type="NCBIfam" id="TIGR04057">
    <property type="entry name" value="SusC_RagA_signa"/>
    <property type="match status" value="1"/>
</dbReference>
<dbReference type="SUPFAM" id="SSF56935">
    <property type="entry name" value="Porins"/>
    <property type="match status" value="1"/>
</dbReference>